<dbReference type="InterPro" id="IPR050360">
    <property type="entry name" value="MFS_Sugar_Transporters"/>
</dbReference>
<feature type="transmembrane region" description="Helical" evidence="8">
    <location>
        <begin position="416"/>
        <end position="436"/>
    </location>
</feature>
<evidence type="ECO:0000256" key="3">
    <source>
        <dbReference type="ARBA" id="ARBA00022448"/>
    </source>
</evidence>
<dbReference type="SUPFAM" id="SSF103473">
    <property type="entry name" value="MFS general substrate transporter"/>
    <property type="match status" value="1"/>
</dbReference>
<feature type="transmembrane region" description="Helical" evidence="8">
    <location>
        <begin position="387"/>
        <end position="410"/>
    </location>
</feature>
<evidence type="ECO:0000256" key="7">
    <source>
        <dbReference type="RuleBase" id="RU003346"/>
    </source>
</evidence>
<dbReference type="EMBL" id="JASJQH010006902">
    <property type="protein sequence ID" value="KAK9728195.1"/>
    <property type="molecule type" value="Genomic_DNA"/>
</dbReference>
<dbReference type="NCBIfam" id="TIGR00879">
    <property type="entry name" value="SP"/>
    <property type="match status" value="1"/>
</dbReference>
<feature type="transmembrane region" description="Helical" evidence="8">
    <location>
        <begin position="7"/>
        <end position="30"/>
    </location>
</feature>
<feature type="transmembrane region" description="Helical" evidence="8">
    <location>
        <begin position="291"/>
        <end position="309"/>
    </location>
</feature>
<dbReference type="PANTHER" id="PTHR48022:SF2">
    <property type="entry name" value="PLASTIDIC GLUCOSE TRANSPORTER 4"/>
    <property type="match status" value="1"/>
</dbReference>
<dbReference type="InterPro" id="IPR036259">
    <property type="entry name" value="MFS_trans_sf"/>
</dbReference>
<dbReference type="InterPro" id="IPR020846">
    <property type="entry name" value="MFS_dom"/>
</dbReference>
<feature type="transmembrane region" description="Helical" evidence="8">
    <location>
        <begin position="135"/>
        <end position="157"/>
    </location>
</feature>
<feature type="transmembrane region" description="Helical" evidence="8">
    <location>
        <begin position="249"/>
        <end position="271"/>
    </location>
</feature>
<evidence type="ECO:0000256" key="8">
    <source>
        <dbReference type="SAM" id="Phobius"/>
    </source>
</evidence>
<keyword evidence="5 8" id="KW-1133">Transmembrane helix</keyword>
<evidence type="ECO:0000256" key="5">
    <source>
        <dbReference type="ARBA" id="ARBA00022989"/>
    </source>
</evidence>
<name>A0ABR2W9Y0_9FUNG</name>
<evidence type="ECO:0000313" key="10">
    <source>
        <dbReference type="EMBL" id="KAK9728195.1"/>
    </source>
</evidence>
<evidence type="ECO:0000256" key="6">
    <source>
        <dbReference type="ARBA" id="ARBA00023136"/>
    </source>
</evidence>
<keyword evidence="11" id="KW-1185">Reference proteome</keyword>
<reference evidence="10 11" key="1">
    <citation type="submission" date="2023-04" db="EMBL/GenBank/DDBJ databases">
        <title>Genome of Basidiobolus ranarum AG-B5.</title>
        <authorList>
            <person name="Stajich J.E."/>
            <person name="Carter-House D."/>
            <person name="Gryganskyi A."/>
        </authorList>
    </citation>
    <scope>NUCLEOTIDE SEQUENCE [LARGE SCALE GENOMIC DNA]</scope>
    <source>
        <strain evidence="10 11">AG-B5</strain>
    </source>
</reference>
<sequence>MGVLVYLAASAAAIGGFLFGYDVGVISGVLIMDPFEDRFGYAHNSLLKGFIVSSLVLGCFFGSLAASYLADRFGRKVSIIIGGIMFTIGGALQASSFEIGQLLVGRIVAGLAIGVLSMVVPLYQSEIAPKEIRGTLVSMQQLAITIGIFVSFLINLGCAKIEGGASWRIPLGIQCVPAVTLALVMLILPKSPRWLTSKGRTDEAMEVLRKVATNPEEEMEEMNDAIRMEQEMEKPSWLELLGPNLRRRVLIGIAIQVFQQLTGINAVMYYAPTIFKTAGFVGSTAQLTATAINGAVNVCMTIPAVIYVDRLGRRPLLLAGAALMALAMILVGALIAIFAPRNFDDKSAGYATIALIYMFVAFFACTWGPIGWIYPSEIYSTRVRAKCMSITTASNWAFNFIIALVVPPLINSISWGLYIIFGACGVLMFLFVYFFVPETKGKSLEQIDHMLGGRVNLEEKNKV</sequence>
<dbReference type="Pfam" id="PF00083">
    <property type="entry name" value="Sugar_tr"/>
    <property type="match status" value="1"/>
</dbReference>
<organism evidence="10 11">
    <name type="scientific">Basidiobolus ranarum</name>
    <dbReference type="NCBI Taxonomy" id="34480"/>
    <lineage>
        <taxon>Eukaryota</taxon>
        <taxon>Fungi</taxon>
        <taxon>Fungi incertae sedis</taxon>
        <taxon>Zoopagomycota</taxon>
        <taxon>Entomophthoromycotina</taxon>
        <taxon>Basidiobolomycetes</taxon>
        <taxon>Basidiobolales</taxon>
        <taxon>Basidiobolaceae</taxon>
        <taxon>Basidiobolus</taxon>
    </lineage>
</organism>
<evidence type="ECO:0000256" key="2">
    <source>
        <dbReference type="ARBA" id="ARBA00010992"/>
    </source>
</evidence>
<dbReference type="PROSITE" id="PS00216">
    <property type="entry name" value="SUGAR_TRANSPORT_1"/>
    <property type="match status" value="2"/>
</dbReference>
<evidence type="ECO:0000313" key="11">
    <source>
        <dbReference type="Proteomes" id="UP001479436"/>
    </source>
</evidence>
<keyword evidence="3 7" id="KW-0813">Transport</keyword>
<feature type="transmembrane region" description="Helical" evidence="8">
    <location>
        <begin position="50"/>
        <end position="70"/>
    </location>
</feature>
<dbReference type="PROSITE" id="PS50850">
    <property type="entry name" value="MFS"/>
    <property type="match status" value="1"/>
</dbReference>
<proteinExistence type="inferred from homology"/>
<keyword evidence="4 8" id="KW-0812">Transmembrane</keyword>
<feature type="transmembrane region" description="Helical" evidence="8">
    <location>
        <begin position="169"/>
        <end position="188"/>
    </location>
</feature>
<feature type="transmembrane region" description="Helical" evidence="8">
    <location>
        <begin position="77"/>
        <end position="97"/>
    </location>
</feature>
<evidence type="ECO:0000259" key="9">
    <source>
        <dbReference type="PROSITE" id="PS50850"/>
    </source>
</evidence>
<dbReference type="InterPro" id="IPR003663">
    <property type="entry name" value="Sugar/inositol_transpt"/>
</dbReference>
<comment type="caution">
    <text evidence="10">The sequence shown here is derived from an EMBL/GenBank/DDBJ whole genome shotgun (WGS) entry which is preliminary data.</text>
</comment>
<feature type="domain" description="Major facilitator superfamily (MFS) profile" evidence="9">
    <location>
        <begin position="8"/>
        <end position="440"/>
    </location>
</feature>
<dbReference type="CDD" id="cd17356">
    <property type="entry name" value="MFS_HXT"/>
    <property type="match status" value="1"/>
</dbReference>
<dbReference type="PANTHER" id="PTHR48022">
    <property type="entry name" value="PLASTIDIC GLUCOSE TRANSPORTER 4"/>
    <property type="match status" value="1"/>
</dbReference>
<comment type="similarity">
    <text evidence="2 7">Belongs to the major facilitator superfamily. Sugar transporter (TC 2.A.1.1) family.</text>
</comment>
<dbReference type="PRINTS" id="PR00171">
    <property type="entry name" value="SUGRTRNSPORT"/>
</dbReference>
<feature type="transmembrane region" description="Helical" evidence="8">
    <location>
        <begin position="350"/>
        <end position="375"/>
    </location>
</feature>
<keyword evidence="6 8" id="KW-0472">Membrane</keyword>
<accession>A0ABR2W9Y0</accession>
<evidence type="ECO:0000256" key="4">
    <source>
        <dbReference type="ARBA" id="ARBA00022692"/>
    </source>
</evidence>
<feature type="transmembrane region" description="Helical" evidence="8">
    <location>
        <begin position="103"/>
        <end position="123"/>
    </location>
</feature>
<feature type="transmembrane region" description="Helical" evidence="8">
    <location>
        <begin position="316"/>
        <end position="338"/>
    </location>
</feature>
<dbReference type="InterPro" id="IPR005829">
    <property type="entry name" value="Sugar_transporter_CS"/>
</dbReference>
<dbReference type="Proteomes" id="UP001479436">
    <property type="component" value="Unassembled WGS sequence"/>
</dbReference>
<dbReference type="PROSITE" id="PS00217">
    <property type="entry name" value="SUGAR_TRANSPORT_2"/>
    <property type="match status" value="1"/>
</dbReference>
<dbReference type="InterPro" id="IPR005828">
    <property type="entry name" value="MFS_sugar_transport-like"/>
</dbReference>
<gene>
    <name evidence="10" type="ORF">K7432_001250</name>
</gene>
<evidence type="ECO:0000256" key="1">
    <source>
        <dbReference type="ARBA" id="ARBA00004141"/>
    </source>
</evidence>
<comment type="subcellular location">
    <subcellularLocation>
        <location evidence="1">Membrane</location>
        <topology evidence="1">Multi-pass membrane protein</topology>
    </subcellularLocation>
</comment>
<dbReference type="Gene3D" id="1.20.1250.20">
    <property type="entry name" value="MFS general substrate transporter like domains"/>
    <property type="match status" value="1"/>
</dbReference>
<protein>
    <recommendedName>
        <fullName evidence="9">Major facilitator superfamily (MFS) profile domain-containing protein</fullName>
    </recommendedName>
</protein>